<reference evidence="4" key="3">
    <citation type="submission" date="2023-05" db="EMBL/GenBank/DDBJ databases">
        <authorList>
            <person name="Smith C.H."/>
        </authorList>
    </citation>
    <scope>NUCLEOTIDE SEQUENCE</scope>
    <source>
        <strain evidence="4">CHS0354</strain>
        <tissue evidence="4">Mantle</tissue>
    </source>
</reference>
<evidence type="ECO:0000313" key="5">
    <source>
        <dbReference type="Proteomes" id="UP001195483"/>
    </source>
</evidence>
<dbReference type="AlphaFoldDB" id="A0AAE0RWG5"/>
<sequence length="743" mass="84720">MDKFTILSIAVILFLLTVPNTGGTTDGRVDVCEFNEVNLIFPNTPATSAGDIKAKTWNKDNGIQLAYWMESTNFVVEPLYRDRLTAIGENSIKIWNATRSDAGTYILVLTIGSKQDFKEFVAHLDVLVSPSDQCTPYISREGDTLVGELPLEGCGSPRLSPIWMNRTQRLTNGSINVLDIGLGLRHEIYIVCALGESRRCFQGDAKHLCANYTEPWPKNEYESRSLKAIIIPAIIVPSLMIVTVILVYYLRKKWNQAKSSNVPEENCVLIELDTKVLTDIKRYLINQYETMIGVELCPSGEENFVNVSEVYCDLQITSVRTEDLEERANVAFLKDILNTDKTYGNTAENVPLTPAVILGQCGIGKSIWCKHLVHEWCIYQDHKETNVNEVPIVGKFEILLFVPLERKLEGNSFVEYLRNQLFCSAANYFERTINYISKHRESVLIIIDGLDAVMDNQEPIANLLTTKEIFPCTIVLTSRPAGLECLLEKNPIALRLFEIHGMGLDKSLEYAGKVLGVLNRSRHNKQNVNQYWDFLRNLQVQSLCVIPFLCLSLIFYWLDRKASSVNMTDIMFYIVECYIRRAKTRRWFLENIGKVLEDNDFDISKPIKKIKNKQCLIEYGFLLRAMSELANEIWELKLQKTKNVKSIENVNLRIDAAQDCYDLCVETGILTKTVSLKKAKEQTQIAFSHVLLFDFFLTLSLAIGKRDPFSECLPNHRTISDNSYINLMLQELTTNKRSHCKVQ</sequence>
<name>A0AAE0RWG5_9BIVA</name>
<protein>
    <recommendedName>
        <fullName evidence="3">NACHT domain-containing protein</fullName>
    </recommendedName>
</protein>
<feature type="transmembrane region" description="Helical" evidence="1">
    <location>
        <begin position="540"/>
        <end position="558"/>
    </location>
</feature>
<dbReference type="PANTHER" id="PTHR46844:SF1">
    <property type="entry name" value="SLR5058 PROTEIN"/>
    <property type="match status" value="1"/>
</dbReference>
<feature type="chain" id="PRO_5042197461" description="NACHT domain-containing protein" evidence="2">
    <location>
        <begin position="24"/>
        <end position="743"/>
    </location>
</feature>
<keyword evidence="2" id="KW-0732">Signal</keyword>
<dbReference type="InterPro" id="IPR027417">
    <property type="entry name" value="P-loop_NTPase"/>
</dbReference>
<feature type="signal peptide" evidence="2">
    <location>
        <begin position="1"/>
        <end position="23"/>
    </location>
</feature>
<dbReference type="Pfam" id="PF05729">
    <property type="entry name" value="NACHT"/>
    <property type="match status" value="1"/>
</dbReference>
<dbReference type="PANTHER" id="PTHR46844">
    <property type="entry name" value="SLR5058 PROTEIN"/>
    <property type="match status" value="1"/>
</dbReference>
<evidence type="ECO:0000313" key="4">
    <source>
        <dbReference type="EMBL" id="KAK3580833.1"/>
    </source>
</evidence>
<dbReference type="Gene3D" id="3.40.50.300">
    <property type="entry name" value="P-loop containing nucleotide triphosphate hydrolases"/>
    <property type="match status" value="1"/>
</dbReference>
<dbReference type="Gene3D" id="2.60.40.10">
    <property type="entry name" value="Immunoglobulins"/>
    <property type="match status" value="1"/>
</dbReference>
<keyword evidence="1" id="KW-0812">Transmembrane</keyword>
<keyword evidence="1" id="KW-0472">Membrane</keyword>
<dbReference type="InterPro" id="IPR007111">
    <property type="entry name" value="NACHT_NTPase"/>
</dbReference>
<reference evidence="4" key="2">
    <citation type="journal article" date="2021" name="Genome Biol. Evol.">
        <title>Developing a high-quality reference genome for a parasitic bivalve with doubly uniparental inheritance (Bivalvia: Unionida).</title>
        <authorList>
            <person name="Smith C.H."/>
        </authorList>
    </citation>
    <scope>NUCLEOTIDE SEQUENCE</scope>
    <source>
        <strain evidence="4">CHS0354</strain>
        <tissue evidence="4">Mantle</tissue>
    </source>
</reference>
<dbReference type="Proteomes" id="UP001195483">
    <property type="component" value="Unassembled WGS sequence"/>
</dbReference>
<evidence type="ECO:0000256" key="2">
    <source>
        <dbReference type="SAM" id="SignalP"/>
    </source>
</evidence>
<dbReference type="InterPro" id="IPR036179">
    <property type="entry name" value="Ig-like_dom_sf"/>
</dbReference>
<dbReference type="InterPro" id="IPR013783">
    <property type="entry name" value="Ig-like_fold"/>
</dbReference>
<dbReference type="SUPFAM" id="SSF48726">
    <property type="entry name" value="Immunoglobulin"/>
    <property type="match status" value="1"/>
</dbReference>
<keyword evidence="5" id="KW-1185">Reference proteome</keyword>
<gene>
    <name evidence="4" type="ORF">CHS0354_032888</name>
</gene>
<accession>A0AAE0RWG5</accession>
<evidence type="ECO:0000256" key="1">
    <source>
        <dbReference type="SAM" id="Phobius"/>
    </source>
</evidence>
<proteinExistence type="predicted"/>
<keyword evidence="1" id="KW-1133">Transmembrane helix</keyword>
<reference evidence="4" key="1">
    <citation type="journal article" date="2021" name="Genome Biol. Evol.">
        <title>A High-Quality Reference Genome for a Parasitic Bivalve with Doubly Uniparental Inheritance (Bivalvia: Unionida).</title>
        <authorList>
            <person name="Smith C.H."/>
        </authorList>
    </citation>
    <scope>NUCLEOTIDE SEQUENCE</scope>
    <source>
        <strain evidence="4">CHS0354</strain>
    </source>
</reference>
<organism evidence="4 5">
    <name type="scientific">Potamilus streckersoni</name>
    <dbReference type="NCBI Taxonomy" id="2493646"/>
    <lineage>
        <taxon>Eukaryota</taxon>
        <taxon>Metazoa</taxon>
        <taxon>Spiralia</taxon>
        <taxon>Lophotrochozoa</taxon>
        <taxon>Mollusca</taxon>
        <taxon>Bivalvia</taxon>
        <taxon>Autobranchia</taxon>
        <taxon>Heteroconchia</taxon>
        <taxon>Palaeoheterodonta</taxon>
        <taxon>Unionida</taxon>
        <taxon>Unionoidea</taxon>
        <taxon>Unionidae</taxon>
        <taxon>Ambleminae</taxon>
        <taxon>Lampsilini</taxon>
        <taxon>Potamilus</taxon>
    </lineage>
</organism>
<dbReference type="EMBL" id="JAEAOA010001939">
    <property type="protein sequence ID" value="KAK3580833.1"/>
    <property type="molecule type" value="Genomic_DNA"/>
</dbReference>
<feature type="domain" description="NACHT" evidence="3">
    <location>
        <begin position="355"/>
        <end position="513"/>
    </location>
</feature>
<dbReference type="SUPFAM" id="SSF52540">
    <property type="entry name" value="P-loop containing nucleoside triphosphate hydrolases"/>
    <property type="match status" value="1"/>
</dbReference>
<comment type="caution">
    <text evidence="4">The sequence shown here is derived from an EMBL/GenBank/DDBJ whole genome shotgun (WGS) entry which is preliminary data.</text>
</comment>
<evidence type="ECO:0000259" key="3">
    <source>
        <dbReference type="Pfam" id="PF05729"/>
    </source>
</evidence>
<feature type="transmembrane region" description="Helical" evidence="1">
    <location>
        <begin position="229"/>
        <end position="250"/>
    </location>
</feature>